<dbReference type="EMBL" id="OKRB01000101">
    <property type="protein sequence ID" value="SPE24128.1"/>
    <property type="molecule type" value="Genomic_DNA"/>
</dbReference>
<organism evidence="2 3">
    <name type="scientific">Candidatus Sulfuritelmatomonas gaucii</name>
    <dbReference type="NCBI Taxonomy" id="2043161"/>
    <lineage>
        <taxon>Bacteria</taxon>
        <taxon>Pseudomonadati</taxon>
        <taxon>Acidobacteriota</taxon>
        <taxon>Terriglobia</taxon>
        <taxon>Terriglobales</taxon>
        <taxon>Acidobacteriaceae</taxon>
        <taxon>Candidatus Sulfuritelmatomonas</taxon>
    </lineage>
</organism>
<name>A0A2N9LLI6_9BACT</name>
<evidence type="ECO:0000313" key="2">
    <source>
        <dbReference type="EMBL" id="SPE24128.1"/>
    </source>
</evidence>
<evidence type="ECO:0000313" key="3">
    <source>
        <dbReference type="Proteomes" id="UP000239735"/>
    </source>
</evidence>
<proteinExistence type="predicted"/>
<evidence type="ECO:0000256" key="1">
    <source>
        <dbReference type="SAM" id="SignalP"/>
    </source>
</evidence>
<reference evidence="3" key="1">
    <citation type="submission" date="2018-02" db="EMBL/GenBank/DDBJ databases">
        <authorList>
            <person name="Hausmann B."/>
        </authorList>
    </citation>
    <scope>NUCLEOTIDE SEQUENCE [LARGE SCALE GENOMIC DNA]</scope>
    <source>
        <strain evidence="3">Peat soil MAG SbA5</strain>
    </source>
</reference>
<gene>
    <name evidence="2" type="ORF">SBA5_430007</name>
</gene>
<sequence length="224" mass="24466">MKAAWLVLAAMALTAHGQSAAGKEPEGQRPVVQVDFSNPGLSPPQWTLTLNPDGSGHFRSTMGKTPPGGLKEIETPNLDLDIQVSAQFASRVFNTARNHNWFNEACESHLKVAFQGWKTFSYTGGSGMGTCTFNYSKDKDIQQLGDSMQAVAQTILEGARLQVLLQHDPLGLDQEMEYLTEAVGDGRAQQVSVIRDILLRLAKDDDVMERVRKRAKALLALGPT</sequence>
<feature type="chain" id="PRO_5014919034" evidence="1">
    <location>
        <begin position="21"/>
        <end position="224"/>
    </location>
</feature>
<dbReference type="OrthoDB" id="116700at2"/>
<keyword evidence="1" id="KW-0732">Signal</keyword>
<dbReference type="AlphaFoldDB" id="A0A2N9LLI6"/>
<accession>A0A2N9LLI6</accession>
<protein>
    <submittedName>
        <fullName evidence="2">Uncharacterized protein</fullName>
    </submittedName>
</protein>
<feature type="signal peptide" evidence="1">
    <location>
        <begin position="1"/>
        <end position="20"/>
    </location>
</feature>
<dbReference type="Proteomes" id="UP000239735">
    <property type="component" value="Unassembled WGS sequence"/>
</dbReference>